<dbReference type="InterPro" id="IPR005162">
    <property type="entry name" value="Retrotrans_gag_dom"/>
</dbReference>
<comment type="caution">
    <text evidence="5">The sequence shown here is derived from an EMBL/GenBank/DDBJ whole genome shotgun (WGS) entry which is preliminary data.</text>
</comment>
<protein>
    <submittedName>
        <fullName evidence="5">Uncharacterized protein</fullName>
    </submittedName>
</protein>
<feature type="domain" description="Reverse transcriptase" evidence="4">
    <location>
        <begin position="629"/>
        <end position="809"/>
    </location>
</feature>
<dbReference type="InterPro" id="IPR036875">
    <property type="entry name" value="Znf_CCHC_sf"/>
</dbReference>
<dbReference type="EMBL" id="JAUUTY010000004">
    <property type="protein sequence ID" value="KAK1653008.1"/>
    <property type="molecule type" value="Genomic_DNA"/>
</dbReference>
<dbReference type="SMART" id="SM00343">
    <property type="entry name" value="ZnF_C2HC"/>
    <property type="match status" value="1"/>
</dbReference>
<feature type="region of interest" description="Disordered" evidence="2">
    <location>
        <begin position="415"/>
        <end position="477"/>
    </location>
</feature>
<dbReference type="GO" id="GO:0003676">
    <property type="term" value="F:nucleic acid binding"/>
    <property type="evidence" value="ECO:0007669"/>
    <property type="project" value="InterPro"/>
</dbReference>
<dbReference type="Proteomes" id="UP001231189">
    <property type="component" value="Unassembled WGS sequence"/>
</dbReference>
<dbReference type="InterPro" id="IPR043502">
    <property type="entry name" value="DNA/RNA_pol_sf"/>
</dbReference>
<feature type="compositionally biased region" description="Low complexity" evidence="2">
    <location>
        <begin position="895"/>
        <end position="910"/>
    </location>
</feature>
<evidence type="ECO:0000259" key="3">
    <source>
        <dbReference type="PROSITE" id="PS50158"/>
    </source>
</evidence>
<proteinExistence type="predicted"/>
<feature type="region of interest" description="Disordered" evidence="2">
    <location>
        <begin position="1"/>
        <end position="73"/>
    </location>
</feature>
<feature type="compositionally biased region" description="Low complexity" evidence="2">
    <location>
        <begin position="35"/>
        <end position="46"/>
    </location>
</feature>
<dbReference type="Gene3D" id="3.30.70.270">
    <property type="match status" value="2"/>
</dbReference>
<dbReference type="PANTHER" id="PTHR24559:SF444">
    <property type="entry name" value="REVERSE TRANSCRIPTASE DOMAIN-CONTAINING PROTEIN"/>
    <property type="match status" value="1"/>
</dbReference>
<dbReference type="Pfam" id="PF00098">
    <property type="entry name" value="zf-CCHC"/>
    <property type="match status" value="1"/>
</dbReference>
<sequence length="1031" mass="114045">MEPAARMLHAAPAAARRPWSPPSSSLSSLRERRNPSSGLTAATVPRLPAPPPPESAATPSSSSAKRAEPLAPMGFVPDAATTVRRRFLRRPATSDAVTAVLTVSCWSVVPARPPVVARRRAPPAPPLSPEELPTKRAAPPVGPRRTRLASQPLAPRFVEAVANLAGQAMADAMLTMSGGTRSGAGRGRGHGRGNGRGDGHEENPDLPPPPSMVQLMAMYEANRADNIRLLERIERNTAQRHEEQVGIRSFIRLTPPVFSYSTEPLDADYWLRTIERKLEVAHAAQADWVNFATYHLEGAAGSWWENFLLMQPAGHVVTWPEFKAAFRAYHIPEGLMDEKREEFLKLTQGSGSICDYQGNFYRLACYAPEETSTDAKKQALFRKGLDPELRRDLHLLDFPTCQDLVNKAMKAERGKVEYEETRKRPRDTSQSSGSGNQRRRVFIPYSAVPRAPNAPKSSGYAPRPQAPNNAGGTNYRPAMGTPGSGACFTCGQPGHYMKECPHNTSVRGAPPPKKFTKPPVAGHGRLTHVTAEEAEADPSVIMATSPSAVHIPDAELYALDVLPPLEISDVPVVCDFPDVFPEELPGMPPDRSVEFVIELVPGTAPVSRRPYRMPREELVELKKQLEELEGKRYIQPSTSSWGCPALFVKKRDTNVPRLVVDYRPLNAVTIKNKYPLPRINDLFDQLSGATVFSKMDLRSGYHQIKIRTEDIPKTAFMTRYGLYEYTVMSFGLTNAPATFMRLMNSVFMEYLDKFVIIYIDDILVYSKTEEEHTEHLRLVLTKLREHRLYAKFSKCEFWLQELIFLGHVVSAKGVAVIPDKVQSVLDWKTPKSAKEIRSFLGLAGYYRRYIENFSKIAKPMTDLLKKDKKFEWQAPARRRGVDGAADAPRHPRIKAAAASESPPLLLSSSLRRTGANPSSGLHRSPPFRASPRRAATARSSASTPSSSSAKRQPPGSPLQRQLGFVPDAGHHRSSPISSPSGHLRRRRLHRRAHGELLVPVVPAVRPASPRSTPATRACPPRRSGSPEGALR</sequence>
<organism evidence="5 6">
    <name type="scientific">Lolium multiflorum</name>
    <name type="common">Italian ryegrass</name>
    <name type="synonym">Lolium perenne subsp. multiflorum</name>
    <dbReference type="NCBI Taxonomy" id="4521"/>
    <lineage>
        <taxon>Eukaryota</taxon>
        <taxon>Viridiplantae</taxon>
        <taxon>Streptophyta</taxon>
        <taxon>Embryophyta</taxon>
        <taxon>Tracheophyta</taxon>
        <taxon>Spermatophyta</taxon>
        <taxon>Magnoliopsida</taxon>
        <taxon>Liliopsida</taxon>
        <taxon>Poales</taxon>
        <taxon>Poaceae</taxon>
        <taxon>BOP clade</taxon>
        <taxon>Pooideae</taxon>
        <taxon>Poodae</taxon>
        <taxon>Poeae</taxon>
        <taxon>Poeae Chloroplast Group 2 (Poeae type)</taxon>
        <taxon>Loliodinae</taxon>
        <taxon>Loliinae</taxon>
        <taxon>Lolium</taxon>
    </lineage>
</organism>
<evidence type="ECO:0000259" key="4">
    <source>
        <dbReference type="PROSITE" id="PS50878"/>
    </source>
</evidence>
<keyword evidence="1" id="KW-0862">Zinc</keyword>
<feature type="region of interest" description="Disordered" evidence="2">
    <location>
        <begin position="176"/>
        <end position="210"/>
    </location>
</feature>
<feature type="compositionally biased region" description="Basic residues" evidence="2">
    <location>
        <begin position="982"/>
        <end position="992"/>
    </location>
</feature>
<feature type="domain" description="CCHC-type" evidence="3">
    <location>
        <begin position="487"/>
        <end position="501"/>
    </location>
</feature>
<keyword evidence="1" id="KW-0863">Zinc-finger</keyword>
<feature type="region of interest" description="Disordered" evidence="2">
    <location>
        <begin position="117"/>
        <end position="147"/>
    </location>
</feature>
<dbReference type="PANTHER" id="PTHR24559">
    <property type="entry name" value="TRANSPOSON TY3-I GAG-POL POLYPROTEIN"/>
    <property type="match status" value="1"/>
</dbReference>
<dbReference type="Gene3D" id="4.10.60.10">
    <property type="entry name" value="Zinc finger, CCHC-type"/>
    <property type="match status" value="1"/>
</dbReference>
<keyword evidence="1" id="KW-0479">Metal-binding</keyword>
<name>A0AAD8SKH4_LOLMU</name>
<dbReference type="CDD" id="cd01647">
    <property type="entry name" value="RT_LTR"/>
    <property type="match status" value="1"/>
</dbReference>
<dbReference type="SUPFAM" id="SSF56672">
    <property type="entry name" value="DNA/RNA polymerases"/>
    <property type="match status" value="1"/>
</dbReference>
<keyword evidence="6" id="KW-1185">Reference proteome</keyword>
<dbReference type="Pfam" id="PF03732">
    <property type="entry name" value="Retrotrans_gag"/>
    <property type="match status" value="1"/>
</dbReference>
<dbReference type="AlphaFoldDB" id="A0AAD8SKH4"/>
<feature type="compositionally biased region" description="Low complexity" evidence="2">
    <location>
        <begin position="923"/>
        <end position="949"/>
    </location>
</feature>
<dbReference type="InterPro" id="IPR053134">
    <property type="entry name" value="RNA-dir_DNA_polymerase"/>
</dbReference>
<dbReference type="Gene3D" id="3.10.10.10">
    <property type="entry name" value="HIV Type 1 Reverse Transcriptase, subunit A, domain 1"/>
    <property type="match status" value="1"/>
</dbReference>
<evidence type="ECO:0000256" key="1">
    <source>
        <dbReference type="PROSITE-ProRule" id="PRU00047"/>
    </source>
</evidence>
<dbReference type="PROSITE" id="PS50158">
    <property type="entry name" value="ZF_CCHC"/>
    <property type="match status" value="1"/>
</dbReference>
<dbReference type="Pfam" id="PF00078">
    <property type="entry name" value="RVT_1"/>
    <property type="match status" value="1"/>
</dbReference>
<accession>A0AAD8SKH4</accession>
<evidence type="ECO:0000313" key="6">
    <source>
        <dbReference type="Proteomes" id="UP001231189"/>
    </source>
</evidence>
<dbReference type="FunFam" id="3.30.70.270:FF:000020">
    <property type="entry name" value="Transposon Tf2-6 polyprotein-like Protein"/>
    <property type="match status" value="1"/>
</dbReference>
<dbReference type="InterPro" id="IPR043128">
    <property type="entry name" value="Rev_trsase/Diguanyl_cyclase"/>
</dbReference>
<dbReference type="SUPFAM" id="SSF57756">
    <property type="entry name" value="Retrovirus zinc finger-like domains"/>
    <property type="match status" value="1"/>
</dbReference>
<reference evidence="5" key="1">
    <citation type="submission" date="2023-07" db="EMBL/GenBank/DDBJ databases">
        <title>A chromosome-level genome assembly of Lolium multiflorum.</title>
        <authorList>
            <person name="Chen Y."/>
            <person name="Copetti D."/>
            <person name="Kolliker R."/>
            <person name="Studer B."/>
        </authorList>
    </citation>
    <scope>NUCLEOTIDE SEQUENCE</scope>
    <source>
        <strain evidence="5">02402/16</strain>
        <tissue evidence="5">Leaf</tissue>
    </source>
</reference>
<dbReference type="InterPro" id="IPR000477">
    <property type="entry name" value="RT_dom"/>
</dbReference>
<dbReference type="PROSITE" id="PS50878">
    <property type="entry name" value="RT_POL"/>
    <property type="match status" value="1"/>
</dbReference>
<evidence type="ECO:0000256" key="2">
    <source>
        <dbReference type="SAM" id="MobiDB-lite"/>
    </source>
</evidence>
<feature type="compositionally biased region" description="Low complexity" evidence="2">
    <location>
        <begin position="998"/>
        <end position="1011"/>
    </location>
</feature>
<feature type="region of interest" description="Disordered" evidence="2">
    <location>
        <begin position="875"/>
        <end position="1031"/>
    </location>
</feature>
<evidence type="ECO:0000313" key="5">
    <source>
        <dbReference type="EMBL" id="KAK1653008.1"/>
    </source>
</evidence>
<dbReference type="GO" id="GO:0008270">
    <property type="term" value="F:zinc ion binding"/>
    <property type="evidence" value="ECO:0007669"/>
    <property type="project" value="UniProtKB-KW"/>
</dbReference>
<feature type="compositionally biased region" description="Low complexity" evidence="2">
    <location>
        <begin position="1"/>
        <end position="28"/>
    </location>
</feature>
<gene>
    <name evidence="5" type="ORF">QYE76_070813</name>
</gene>
<dbReference type="InterPro" id="IPR001878">
    <property type="entry name" value="Znf_CCHC"/>
</dbReference>
<feature type="compositionally biased region" description="Low complexity" evidence="2">
    <location>
        <begin position="55"/>
        <end position="64"/>
    </location>
</feature>